<protein>
    <submittedName>
        <fullName evidence="6">Putative peptidase S8/S53 domain-containing protein</fullName>
    </submittedName>
</protein>
<keyword evidence="3" id="KW-0732">Signal</keyword>
<name>A0A396H6V3_MEDTR</name>
<sequence length="107" mass="11572">MKNPTQNQQQNTNLVSKSKVESKSKTKRKTRHITGLVALIKQKFPNFSPADIGYALSTTASQNDKSGGPIMAQRPYAFPDLSQTPPTSFNMGSGFVNAAGELNMGLI</sequence>
<dbReference type="Proteomes" id="UP000265566">
    <property type="component" value="Chromosome 7"/>
</dbReference>
<comment type="subcellular location">
    <subcellularLocation>
        <location evidence="1">Secreted</location>
    </subcellularLocation>
</comment>
<feature type="region of interest" description="Disordered" evidence="4">
    <location>
        <begin position="1"/>
        <end position="30"/>
    </location>
</feature>
<accession>A0A396H6V3</accession>
<dbReference type="PANTHER" id="PTHR10795">
    <property type="entry name" value="PROPROTEIN CONVERTASE SUBTILISIN/KEXIN"/>
    <property type="match status" value="1"/>
</dbReference>
<dbReference type="SUPFAM" id="SSF52743">
    <property type="entry name" value="Subtilisin-like"/>
    <property type="match status" value="1"/>
</dbReference>
<comment type="caution">
    <text evidence="6">The sequence shown here is derived from an EMBL/GenBank/DDBJ whole genome shotgun (WGS) entry which is preliminary data.</text>
</comment>
<feature type="domain" description="Peptidase S8/S53" evidence="5">
    <location>
        <begin position="11"/>
        <end position="64"/>
    </location>
</feature>
<dbReference type="GO" id="GO:0006508">
    <property type="term" value="P:proteolysis"/>
    <property type="evidence" value="ECO:0007669"/>
    <property type="project" value="InterPro"/>
</dbReference>
<dbReference type="Gramene" id="rna43759">
    <property type="protein sequence ID" value="RHN48982.1"/>
    <property type="gene ID" value="gene43759"/>
</dbReference>
<dbReference type="GO" id="GO:0005576">
    <property type="term" value="C:extracellular region"/>
    <property type="evidence" value="ECO:0007669"/>
    <property type="project" value="UniProtKB-SubCell"/>
</dbReference>
<reference evidence="6" key="1">
    <citation type="journal article" date="2018" name="Nat. Plants">
        <title>Whole-genome landscape of Medicago truncatula symbiotic genes.</title>
        <authorList>
            <person name="Pecrix Y."/>
            <person name="Gamas P."/>
            <person name="Carrere S."/>
        </authorList>
    </citation>
    <scope>NUCLEOTIDE SEQUENCE</scope>
    <source>
        <tissue evidence="6">Leaves</tissue>
    </source>
</reference>
<dbReference type="GO" id="GO:0004252">
    <property type="term" value="F:serine-type endopeptidase activity"/>
    <property type="evidence" value="ECO:0007669"/>
    <property type="project" value="InterPro"/>
</dbReference>
<dbReference type="AlphaFoldDB" id="A0A396H6V3"/>
<comment type="similarity">
    <text evidence="2">Belongs to the peptidase S8 family.</text>
</comment>
<proteinExistence type="inferred from homology"/>
<dbReference type="InterPro" id="IPR000209">
    <property type="entry name" value="Peptidase_S8/S53_dom"/>
</dbReference>
<evidence type="ECO:0000313" key="6">
    <source>
        <dbReference type="EMBL" id="RHN48982.1"/>
    </source>
</evidence>
<organism evidence="6">
    <name type="scientific">Medicago truncatula</name>
    <name type="common">Barrel medic</name>
    <name type="synonym">Medicago tribuloides</name>
    <dbReference type="NCBI Taxonomy" id="3880"/>
    <lineage>
        <taxon>Eukaryota</taxon>
        <taxon>Viridiplantae</taxon>
        <taxon>Streptophyta</taxon>
        <taxon>Embryophyta</taxon>
        <taxon>Tracheophyta</taxon>
        <taxon>Spermatophyta</taxon>
        <taxon>Magnoliopsida</taxon>
        <taxon>eudicotyledons</taxon>
        <taxon>Gunneridae</taxon>
        <taxon>Pentapetalae</taxon>
        <taxon>rosids</taxon>
        <taxon>fabids</taxon>
        <taxon>Fabales</taxon>
        <taxon>Fabaceae</taxon>
        <taxon>Papilionoideae</taxon>
        <taxon>50 kb inversion clade</taxon>
        <taxon>NPAAA clade</taxon>
        <taxon>Hologalegina</taxon>
        <taxon>IRL clade</taxon>
        <taxon>Trifolieae</taxon>
        <taxon>Medicago</taxon>
    </lineage>
</organism>
<dbReference type="Gene3D" id="3.40.50.200">
    <property type="entry name" value="Peptidase S8/S53 domain"/>
    <property type="match status" value="1"/>
</dbReference>
<dbReference type="Pfam" id="PF00082">
    <property type="entry name" value="Peptidase_S8"/>
    <property type="match status" value="1"/>
</dbReference>
<gene>
    <name evidence="6" type="ORF">MtrunA17_Chr7g0269611</name>
</gene>
<evidence type="ECO:0000256" key="1">
    <source>
        <dbReference type="ARBA" id="ARBA00004613"/>
    </source>
</evidence>
<feature type="region of interest" description="Disordered" evidence="4">
    <location>
        <begin position="60"/>
        <end position="84"/>
    </location>
</feature>
<evidence type="ECO:0000259" key="5">
    <source>
        <dbReference type="Pfam" id="PF00082"/>
    </source>
</evidence>
<feature type="compositionally biased region" description="Low complexity" evidence="4">
    <location>
        <begin position="1"/>
        <end position="17"/>
    </location>
</feature>
<evidence type="ECO:0000256" key="2">
    <source>
        <dbReference type="ARBA" id="ARBA00011073"/>
    </source>
</evidence>
<evidence type="ECO:0000256" key="4">
    <source>
        <dbReference type="SAM" id="MobiDB-lite"/>
    </source>
</evidence>
<dbReference type="EMBL" id="PSQE01000007">
    <property type="protein sequence ID" value="RHN48982.1"/>
    <property type="molecule type" value="Genomic_DNA"/>
</dbReference>
<evidence type="ECO:0000256" key="3">
    <source>
        <dbReference type="ARBA" id="ARBA00022729"/>
    </source>
</evidence>
<dbReference type="InterPro" id="IPR036852">
    <property type="entry name" value="Peptidase_S8/S53_dom_sf"/>
</dbReference>
<dbReference type="InterPro" id="IPR045051">
    <property type="entry name" value="SBT"/>
</dbReference>